<dbReference type="EMBL" id="CM044704">
    <property type="protein sequence ID" value="KAI5665797.1"/>
    <property type="molecule type" value="Genomic_DNA"/>
</dbReference>
<evidence type="ECO:0000313" key="1">
    <source>
        <dbReference type="EMBL" id="KAI5665797.1"/>
    </source>
</evidence>
<accession>A0ACC0AZA9</accession>
<organism evidence="1 2">
    <name type="scientific">Catharanthus roseus</name>
    <name type="common">Madagascar periwinkle</name>
    <name type="synonym">Vinca rosea</name>
    <dbReference type="NCBI Taxonomy" id="4058"/>
    <lineage>
        <taxon>Eukaryota</taxon>
        <taxon>Viridiplantae</taxon>
        <taxon>Streptophyta</taxon>
        <taxon>Embryophyta</taxon>
        <taxon>Tracheophyta</taxon>
        <taxon>Spermatophyta</taxon>
        <taxon>Magnoliopsida</taxon>
        <taxon>eudicotyledons</taxon>
        <taxon>Gunneridae</taxon>
        <taxon>Pentapetalae</taxon>
        <taxon>asterids</taxon>
        <taxon>lamiids</taxon>
        <taxon>Gentianales</taxon>
        <taxon>Apocynaceae</taxon>
        <taxon>Rauvolfioideae</taxon>
        <taxon>Vinceae</taxon>
        <taxon>Catharanthinae</taxon>
        <taxon>Catharanthus</taxon>
    </lineage>
</organism>
<sequence length="686" mass="77293">MRSQCRMLLLLRSYCRSQPHISNLPHPKVKSLRYISSSVQSCSATPYVPLYHSRTLRFFSSSELAMEPPKDSSDQNQIVVLTDMFSQTGMTDEKIKLELEANNIVVTHDLVLSALKNLQSAPAVARKFFRWISRNDNEEKKILSSKSYNLMLSVLVENGLVKEFWDMVSTMKKKKGYGVSKGTFVKALEKFEKGKLSDDVGKLKALYASGSTDNSIENLSSRVCRVIRQDVWGDSVEKRLRELNIEFTSELVSMVVENIGVEGNKGLIFFRWVEESGCFKHDKHTYSAMASVLASKDSSEKFWRVVDEMRNAGYEMDKGAYVKILERFVRKRMLKDAVDLYELAMGGATKPSLSDCTYLLKKIVVSKELDMDLFFRVVRISWENGHILTNSTFNAVLKSLTSVGRIEDCNKVLKAVKDDFQPNSTLQSRIAFQLSSSGKSEEADEFVGDMEASDHSLGCRTWSSLVEGYCLAGDMDKASTTYQKMVEKIGAPNTEYALELLVSSYCRKNRAVDAYKLVSRMVNGNQVHPWHSTYKILIGMLLAQGGFEEALDLLSLMKNQGYPPFLDPFVEFLSKSGSPDDAMTFTKAMTVKRFPSTPVFLKLFEAYFEAGRHSEAQDFLLKCPRYIRNHADVLNLFCSMNSAGAPAATSAFIDAQLTGLLLMHNMVVDQRPKCAFKDLTSTLPKK</sequence>
<reference evidence="2" key="1">
    <citation type="journal article" date="2023" name="Nat. Plants">
        <title>Single-cell RNA sequencing provides a high-resolution roadmap for understanding the multicellular compartmentation of specialized metabolism.</title>
        <authorList>
            <person name="Sun S."/>
            <person name="Shen X."/>
            <person name="Li Y."/>
            <person name="Li Y."/>
            <person name="Wang S."/>
            <person name="Li R."/>
            <person name="Zhang H."/>
            <person name="Shen G."/>
            <person name="Guo B."/>
            <person name="Wei J."/>
            <person name="Xu J."/>
            <person name="St-Pierre B."/>
            <person name="Chen S."/>
            <person name="Sun C."/>
        </authorList>
    </citation>
    <scope>NUCLEOTIDE SEQUENCE [LARGE SCALE GENOMIC DNA]</scope>
</reference>
<name>A0ACC0AZA9_CATRO</name>
<gene>
    <name evidence="1" type="ORF">M9H77_15650</name>
</gene>
<proteinExistence type="predicted"/>
<comment type="caution">
    <text evidence="1">The sequence shown here is derived from an EMBL/GenBank/DDBJ whole genome shotgun (WGS) entry which is preliminary data.</text>
</comment>
<evidence type="ECO:0000313" key="2">
    <source>
        <dbReference type="Proteomes" id="UP001060085"/>
    </source>
</evidence>
<keyword evidence="2" id="KW-1185">Reference proteome</keyword>
<dbReference type="Proteomes" id="UP001060085">
    <property type="component" value="Linkage Group LG04"/>
</dbReference>
<protein>
    <submittedName>
        <fullName evidence="1">Uncharacterized protein</fullName>
    </submittedName>
</protein>